<feature type="transmembrane region" description="Helical" evidence="7">
    <location>
        <begin position="401"/>
        <end position="420"/>
    </location>
</feature>
<dbReference type="Gene3D" id="1.10.4160.10">
    <property type="entry name" value="Hydantoin permease"/>
    <property type="match status" value="1"/>
</dbReference>
<evidence type="ECO:0000256" key="4">
    <source>
        <dbReference type="ARBA" id="ARBA00022989"/>
    </source>
</evidence>
<dbReference type="EMBL" id="PDLM01000025">
    <property type="protein sequence ID" value="RDW57039.1"/>
    <property type="molecule type" value="Genomic_DNA"/>
</dbReference>
<feature type="transmembrane region" description="Helical" evidence="7">
    <location>
        <begin position="440"/>
        <end position="461"/>
    </location>
</feature>
<keyword evidence="4 7" id="KW-1133">Transmembrane helix</keyword>
<dbReference type="PANTHER" id="PTHR30618">
    <property type="entry name" value="NCS1 FAMILY PURINE/PYRIMIDINE TRANSPORTER"/>
    <property type="match status" value="1"/>
</dbReference>
<dbReference type="Pfam" id="PF02133">
    <property type="entry name" value="Transp_cyt_pur"/>
    <property type="match status" value="1"/>
</dbReference>
<feature type="transmembrane region" description="Helical" evidence="7">
    <location>
        <begin position="172"/>
        <end position="189"/>
    </location>
</feature>
<keyword evidence="5 7" id="KW-0472">Membrane</keyword>
<evidence type="ECO:0000256" key="2">
    <source>
        <dbReference type="ARBA" id="ARBA00008974"/>
    </source>
</evidence>
<gene>
    <name evidence="8" type="ORF">BP6252_13911</name>
</gene>
<name>A0A3D8Q5D4_9HELO</name>
<dbReference type="OrthoDB" id="3465210at2759"/>
<evidence type="ECO:0000256" key="7">
    <source>
        <dbReference type="SAM" id="Phobius"/>
    </source>
</evidence>
<feature type="transmembrane region" description="Helical" evidence="7">
    <location>
        <begin position="112"/>
        <end position="131"/>
    </location>
</feature>
<protein>
    <submittedName>
        <fullName evidence="8">Uncharacterized protein</fullName>
    </submittedName>
</protein>
<proteinExistence type="inferred from homology"/>
<feature type="transmembrane region" description="Helical" evidence="7">
    <location>
        <begin position="279"/>
        <end position="302"/>
    </location>
</feature>
<organism evidence="8 9">
    <name type="scientific">Coleophoma cylindrospora</name>
    <dbReference type="NCBI Taxonomy" id="1849047"/>
    <lineage>
        <taxon>Eukaryota</taxon>
        <taxon>Fungi</taxon>
        <taxon>Dikarya</taxon>
        <taxon>Ascomycota</taxon>
        <taxon>Pezizomycotina</taxon>
        <taxon>Leotiomycetes</taxon>
        <taxon>Helotiales</taxon>
        <taxon>Dermateaceae</taxon>
        <taxon>Coleophoma</taxon>
    </lineage>
</organism>
<evidence type="ECO:0000256" key="1">
    <source>
        <dbReference type="ARBA" id="ARBA00004141"/>
    </source>
</evidence>
<evidence type="ECO:0000256" key="6">
    <source>
        <dbReference type="SAM" id="MobiDB-lite"/>
    </source>
</evidence>
<feature type="transmembrane region" description="Helical" evidence="7">
    <location>
        <begin position="481"/>
        <end position="501"/>
    </location>
</feature>
<comment type="subcellular location">
    <subcellularLocation>
        <location evidence="1">Membrane</location>
        <topology evidence="1">Multi-pass membrane protein</topology>
    </subcellularLocation>
</comment>
<evidence type="ECO:0000256" key="5">
    <source>
        <dbReference type="ARBA" id="ARBA00023136"/>
    </source>
</evidence>
<feature type="transmembrane region" description="Helical" evidence="7">
    <location>
        <begin position="138"/>
        <end position="157"/>
    </location>
</feature>
<feature type="region of interest" description="Disordered" evidence="6">
    <location>
        <begin position="527"/>
        <end position="546"/>
    </location>
</feature>
<dbReference type="GO" id="GO:0015205">
    <property type="term" value="F:nucleobase transmembrane transporter activity"/>
    <property type="evidence" value="ECO:0007669"/>
    <property type="project" value="TreeGrafter"/>
</dbReference>
<reference evidence="8 9" key="1">
    <citation type="journal article" date="2018" name="IMA Fungus">
        <title>IMA Genome-F 9: Draft genome sequence of Annulohypoxylon stygium, Aspergillus mulundensis, Berkeleyomyces basicola (syn. Thielaviopsis basicola), Ceratocystis smalleyi, two Cercospora beticola strains, Coleophoma cylindrospora, Fusarium fracticaudum, Phialophora cf. hyalina, and Morchella septimelata.</title>
        <authorList>
            <person name="Wingfield B.D."/>
            <person name="Bills G.F."/>
            <person name="Dong Y."/>
            <person name="Huang W."/>
            <person name="Nel W.J."/>
            <person name="Swalarsk-Parry B.S."/>
            <person name="Vaghefi N."/>
            <person name="Wilken P.M."/>
            <person name="An Z."/>
            <person name="de Beer Z.W."/>
            <person name="De Vos L."/>
            <person name="Chen L."/>
            <person name="Duong T.A."/>
            <person name="Gao Y."/>
            <person name="Hammerbacher A."/>
            <person name="Kikkert J.R."/>
            <person name="Li Y."/>
            <person name="Li H."/>
            <person name="Li K."/>
            <person name="Li Q."/>
            <person name="Liu X."/>
            <person name="Ma X."/>
            <person name="Naidoo K."/>
            <person name="Pethybridge S.J."/>
            <person name="Sun J."/>
            <person name="Steenkamp E.T."/>
            <person name="van der Nest M.A."/>
            <person name="van Wyk S."/>
            <person name="Wingfield M.J."/>
            <person name="Xiong C."/>
            <person name="Yue Q."/>
            <person name="Zhang X."/>
        </authorList>
    </citation>
    <scope>NUCLEOTIDE SEQUENCE [LARGE SCALE GENOMIC DNA]</scope>
    <source>
        <strain evidence="8 9">BP6252</strain>
    </source>
</reference>
<keyword evidence="9" id="KW-1185">Reference proteome</keyword>
<dbReference type="PANTHER" id="PTHR30618:SF15">
    <property type="entry name" value="NICOTINAMIDE RIBOSIDE TRANSPORTER 1-RELATED"/>
    <property type="match status" value="1"/>
</dbReference>
<evidence type="ECO:0000256" key="3">
    <source>
        <dbReference type="ARBA" id="ARBA00022692"/>
    </source>
</evidence>
<comment type="similarity">
    <text evidence="2">Belongs to the purine-cytosine permease (2.A.39) family.</text>
</comment>
<dbReference type="GO" id="GO:0005886">
    <property type="term" value="C:plasma membrane"/>
    <property type="evidence" value="ECO:0007669"/>
    <property type="project" value="TreeGrafter"/>
</dbReference>
<dbReference type="InterPro" id="IPR045225">
    <property type="entry name" value="Uracil/uridine/allantoin_perm"/>
</dbReference>
<feature type="transmembrane region" description="Helical" evidence="7">
    <location>
        <begin position="42"/>
        <end position="61"/>
    </location>
</feature>
<feature type="transmembrane region" description="Helical" evidence="7">
    <location>
        <begin position="201"/>
        <end position="221"/>
    </location>
</feature>
<evidence type="ECO:0000313" key="8">
    <source>
        <dbReference type="EMBL" id="RDW57039.1"/>
    </source>
</evidence>
<dbReference type="Proteomes" id="UP000256645">
    <property type="component" value="Unassembled WGS sequence"/>
</dbReference>
<sequence>MSKYFKWAELPARDDVYTHVGTTRWGNHDLYPIPAKEKKFNWISYFCYTIVCGVNITDYSLGSTYIALGLTATETIGCIIAASTVAGIISYITARPGLDHGIGFTMWVRSVFGLWGSYIPLFFIAIAGTIFSGLQSYYGGLAFAVMLSAIIPQYAFMSNTLPKSAATTTKDLIAFLCFFLLYVPLIWLLKPYQMRSYLYPGFILVLAVMFGMLIWAIHGNGGSAGTLWTSNPIVLSASDKAFRIAQCIITVIGTWGGASERFSDWSRFAKSRQAPTLALVVGTPLGITFAATIGALVTSAYYESHGKLVWNPLTILATLQLEEYTPSVRAGTFFAGLGLLLCQCVVNMCNNTIGWSMDLTGALPKYVSMKRAALFQCALVIVVQPWRFLSQAYVFVEVLSVNSIFLSASSAIVASDYYIIRRRKLVIPDLYVGNDSGIYWYTRGINWRAVVALALAMWPSIPGLGYSIKNEYNTWTRIFQINYVVAAPIAALSYLAFCFFISMPRGLGVQVDLDEQNVEVIDSTSAANSVEESSGEKTGEPAVTEV</sequence>
<feature type="transmembrane region" description="Helical" evidence="7">
    <location>
        <begin position="330"/>
        <end position="350"/>
    </location>
</feature>
<comment type="caution">
    <text evidence="8">The sequence shown here is derived from an EMBL/GenBank/DDBJ whole genome shotgun (WGS) entry which is preliminary data.</text>
</comment>
<accession>A0A3D8Q5D4</accession>
<feature type="transmembrane region" description="Helical" evidence="7">
    <location>
        <begin position="68"/>
        <end position="92"/>
    </location>
</feature>
<keyword evidence="3 7" id="KW-0812">Transmembrane</keyword>
<evidence type="ECO:0000313" key="9">
    <source>
        <dbReference type="Proteomes" id="UP000256645"/>
    </source>
</evidence>
<dbReference type="InterPro" id="IPR001248">
    <property type="entry name" value="Pur-cyt_permease"/>
</dbReference>
<dbReference type="AlphaFoldDB" id="A0A3D8Q5D4"/>